<dbReference type="InterPro" id="IPR050892">
    <property type="entry name" value="ADP-ribose_metab_enzymes"/>
</dbReference>
<feature type="region of interest" description="Disordered" evidence="1">
    <location>
        <begin position="607"/>
        <end position="631"/>
    </location>
</feature>
<dbReference type="InterPro" id="IPR043472">
    <property type="entry name" value="Macro_dom-like"/>
</dbReference>
<comment type="caution">
    <text evidence="2">The sequence shown here is derived from an EMBL/GenBank/DDBJ whole genome shotgun (WGS) entry which is preliminary data.</text>
</comment>
<dbReference type="PANTHER" id="PTHR12521">
    <property type="entry name" value="PROTEIN C6ORF130"/>
    <property type="match status" value="1"/>
</dbReference>
<dbReference type="CDD" id="cd00303">
    <property type="entry name" value="retropepsin_like"/>
    <property type="match status" value="1"/>
</dbReference>
<dbReference type="Proteomes" id="UP001162156">
    <property type="component" value="Unassembled WGS sequence"/>
</dbReference>
<dbReference type="InterPro" id="IPR001969">
    <property type="entry name" value="Aspartic_peptidase_AS"/>
</dbReference>
<dbReference type="SUPFAM" id="SSF50630">
    <property type="entry name" value="Acid proteases"/>
    <property type="match status" value="1"/>
</dbReference>
<organism evidence="2 3">
    <name type="scientific">Rhamnusium bicolor</name>
    <dbReference type="NCBI Taxonomy" id="1586634"/>
    <lineage>
        <taxon>Eukaryota</taxon>
        <taxon>Metazoa</taxon>
        <taxon>Ecdysozoa</taxon>
        <taxon>Arthropoda</taxon>
        <taxon>Hexapoda</taxon>
        <taxon>Insecta</taxon>
        <taxon>Pterygota</taxon>
        <taxon>Neoptera</taxon>
        <taxon>Endopterygota</taxon>
        <taxon>Coleoptera</taxon>
        <taxon>Polyphaga</taxon>
        <taxon>Cucujiformia</taxon>
        <taxon>Chrysomeloidea</taxon>
        <taxon>Cerambycidae</taxon>
        <taxon>Lepturinae</taxon>
        <taxon>Rhagiini</taxon>
        <taxon>Rhamnusium</taxon>
    </lineage>
</organism>
<keyword evidence="3" id="KW-1185">Reference proteome</keyword>
<dbReference type="Gene3D" id="3.40.220.10">
    <property type="entry name" value="Leucine Aminopeptidase, subunit E, domain 1"/>
    <property type="match status" value="2"/>
</dbReference>
<dbReference type="GO" id="GO:0006508">
    <property type="term" value="P:proteolysis"/>
    <property type="evidence" value="ECO:0007669"/>
    <property type="project" value="InterPro"/>
</dbReference>
<dbReference type="GO" id="GO:0004190">
    <property type="term" value="F:aspartic-type endopeptidase activity"/>
    <property type="evidence" value="ECO:0007669"/>
    <property type="project" value="InterPro"/>
</dbReference>
<dbReference type="AlphaFoldDB" id="A0AAV8Z649"/>
<reference evidence="2" key="1">
    <citation type="journal article" date="2023" name="Insect Mol. Biol.">
        <title>Genome sequencing provides insights into the evolution of gene families encoding plant cell wall-degrading enzymes in longhorned beetles.</title>
        <authorList>
            <person name="Shin N.R."/>
            <person name="Okamura Y."/>
            <person name="Kirsch R."/>
            <person name="Pauchet Y."/>
        </authorList>
    </citation>
    <scope>NUCLEOTIDE SEQUENCE</scope>
    <source>
        <strain evidence="2">RBIC_L_NR</strain>
    </source>
</reference>
<evidence type="ECO:0000256" key="1">
    <source>
        <dbReference type="SAM" id="MobiDB-lite"/>
    </source>
</evidence>
<dbReference type="GO" id="GO:0140291">
    <property type="term" value="P:peptidyl-glutamate ADP-deribosylation"/>
    <property type="evidence" value="ECO:0007669"/>
    <property type="project" value="TreeGrafter"/>
</dbReference>
<sequence>MARKMHINRLDKDELEYELTVRGIALGNCEEMRLFLNYAEPSSRRGNVLEKDLAFIEVTEDISSLNVTPTSIGSNKKEIVCFRCKKPGHKAIGCAMPGGKRAKTYLNGGDKYVDPSTSTNKFQPILDFILDHAQNDQRPYLKVSVFGRTLLVLGLLDSGASSTILGSKGWQLMRDLNIPLDMSRKVKCTIANGQSCESIGECEILISVRDRLKLIKVLVVLELAHTLILGANFWRCMGIIPDLRHNEWHFSNQPTTIDSVDHLRSQTVLTSLQEARLQALIDRNVALMGGQLGCTDMAEHGKELVLPDMLSRSVPVIDVVNVTASVAHDKWYEHMVAMVTKTPLKYPNWRVCDELLYKYVRPSYVELSVPSDCWKQVVQRLDKAAKKNERTYNLRRRCKEFLPNQLVWKKNFTLSDASKFYTTHCVSDDLKMNNGIAKDFKKRFRGLEVLIQQKQKPGGLAGKPSLRTMWMSWYMLRNYINTNQICKLAIPRLGCGLDQLSWKTVKNMVCCLFKEVEVDIIVRNWTETKDVLGKIKVLKGSTVGCFTYPEGNPESQGIVLYVEDTNDMVTLEDHQLDHLINISERKQLAVLLQRLLQLLEDVEIQIESADEDEGDEDHIEERDEDSNSERI</sequence>
<dbReference type="SUPFAM" id="SSF52949">
    <property type="entry name" value="Macro domain-like"/>
    <property type="match status" value="1"/>
</dbReference>
<proteinExistence type="predicted"/>
<dbReference type="EMBL" id="JANEYF010001675">
    <property type="protein sequence ID" value="KAJ8959565.1"/>
    <property type="molecule type" value="Genomic_DNA"/>
</dbReference>
<evidence type="ECO:0000313" key="3">
    <source>
        <dbReference type="Proteomes" id="UP001162156"/>
    </source>
</evidence>
<accession>A0AAV8Z649</accession>
<dbReference type="PANTHER" id="PTHR12521:SF0">
    <property type="entry name" value="ADP-RIBOSE GLYCOHYDROLASE OARD1"/>
    <property type="match status" value="1"/>
</dbReference>
<name>A0AAV8Z649_9CUCU</name>
<evidence type="ECO:0008006" key="4">
    <source>
        <dbReference type="Google" id="ProtNLM"/>
    </source>
</evidence>
<gene>
    <name evidence="2" type="ORF">NQ314_006214</name>
</gene>
<evidence type="ECO:0000313" key="2">
    <source>
        <dbReference type="EMBL" id="KAJ8959565.1"/>
    </source>
</evidence>
<dbReference type="InterPro" id="IPR021109">
    <property type="entry name" value="Peptidase_aspartic_dom_sf"/>
</dbReference>
<dbReference type="PROSITE" id="PS00141">
    <property type="entry name" value="ASP_PROTEASE"/>
    <property type="match status" value="1"/>
</dbReference>
<feature type="compositionally biased region" description="Acidic residues" evidence="1">
    <location>
        <begin position="607"/>
        <end position="618"/>
    </location>
</feature>
<feature type="compositionally biased region" description="Basic and acidic residues" evidence="1">
    <location>
        <begin position="619"/>
        <end position="631"/>
    </location>
</feature>
<protein>
    <recommendedName>
        <fullName evidence="4">CCHC-type domain-containing protein</fullName>
    </recommendedName>
</protein>
<dbReference type="Gene3D" id="2.40.70.10">
    <property type="entry name" value="Acid Proteases"/>
    <property type="match status" value="1"/>
</dbReference>